<organism evidence="1">
    <name type="scientific">Brassica cretica</name>
    <name type="common">Mustard</name>
    <dbReference type="NCBI Taxonomy" id="69181"/>
    <lineage>
        <taxon>Eukaryota</taxon>
        <taxon>Viridiplantae</taxon>
        <taxon>Streptophyta</taxon>
        <taxon>Embryophyta</taxon>
        <taxon>Tracheophyta</taxon>
        <taxon>Spermatophyta</taxon>
        <taxon>Magnoliopsida</taxon>
        <taxon>eudicotyledons</taxon>
        <taxon>Gunneridae</taxon>
        <taxon>Pentapetalae</taxon>
        <taxon>rosids</taxon>
        <taxon>malvids</taxon>
        <taxon>Brassicales</taxon>
        <taxon>Brassicaceae</taxon>
        <taxon>Brassiceae</taxon>
        <taxon>Brassica</taxon>
    </lineage>
</organism>
<gene>
    <name evidence="2" type="ORF">DY000_02026452</name>
    <name evidence="1" type="ORF">F2Q70_00032567</name>
</gene>
<comment type="caution">
    <text evidence="1">The sequence shown here is derived from an EMBL/GenBank/DDBJ whole genome shotgun (WGS) entry which is preliminary data.</text>
</comment>
<keyword evidence="3" id="KW-1185">Reference proteome</keyword>
<reference evidence="2 3" key="3">
    <citation type="journal article" date="2020" name="BMC Genomics">
        <title>Intraspecific diversification of the crop wild relative Brassica cretica Lam. using demographic model selection.</title>
        <authorList>
            <person name="Kioukis A."/>
            <person name="Michalopoulou V.A."/>
            <person name="Briers L."/>
            <person name="Pirintsos S."/>
            <person name="Studholme D.J."/>
            <person name="Pavlidis P."/>
            <person name="Sarris P.F."/>
        </authorList>
    </citation>
    <scope>NUCLEOTIDE SEQUENCE [LARGE SCALE GENOMIC DNA]</scope>
    <source>
        <strain evidence="3">cv. PFS-1207/04</strain>
        <strain evidence="2">PFS-1207/04</strain>
    </source>
</reference>
<evidence type="ECO:0000313" key="1">
    <source>
        <dbReference type="EMBL" id="KAF2532278.1"/>
    </source>
</evidence>
<dbReference type="EMBL" id="QGKY02002305">
    <property type="protein sequence ID" value="KAF2532278.1"/>
    <property type="molecule type" value="Genomic_DNA"/>
</dbReference>
<reference evidence="2" key="2">
    <citation type="submission" date="2019-12" db="EMBL/GenBank/DDBJ databases">
        <authorList>
            <person name="Studholme D.J."/>
            <person name="Sarris P."/>
        </authorList>
    </citation>
    <scope>NUCLEOTIDE SEQUENCE</scope>
    <source>
        <strain evidence="2">PFS-1207/04</strain>
        <tissue evidence="2">Leaf</tissue>
    </source>
</reference>
<evidence type="ECO:0000313" key="2">
    <source>
        <dbReference type="EMBL" id="KAF3592160.1"/>
    </source>
</evidence>
<protein>
    <submittedName>
        <fullName evidence="1">Uncharacterized protein</fullName>
    </submittedName>
</protein>
<accession>A0A3N6RNQ4</accession>
<dbReference type="AlphaFoldDB" id="A0A3N6RNQ4"/>
<name>A0A3N6RNQ4_BRACR</name>
<dbReference type="Proteomes" id="UP000266723">
    <property type="component" value="Unassembled WGS sequence"/>
</dbReference>
<proteinExistence type="predicted"/>
<evidence type="ECO:0000313" key="3">
    <source>
        <dbReference type="Proteomes" id="UP000266723"/>
    </source>
</evidence>
<reference evidence="1" key="1">
    <citation type="submission" date="2019-12" db="EMBL/GenBank/DDBJ databases">
        <title>Genome sequencing and annotation of Brassica cretica.</title>
        <authorList>
            <person name="Studholme D.J."/>
            <person name="Sarris P.F."/>
        </authorList>
    </citation>
    <scope>NUCLEOTIDE SEQUENCE</scope>
    <source>
        <strain evidence="1">PFS-102/07</strain>
        <tissue evidence="1">Leaf</tissue>
    </source>
</reference>
<sequence length="261" mass="28759">MVVRGWICDILLLRRDPIPLRRSLSRRVDYGEALSRSQGRVQRDFLGDALSCRVVYGSGGGVSSVCSSLESWFHGFFASELSREIVTVSLWESCPLVLKGGTRARDSGSGVVYLSRFSLGGVVIDYRSMWLLPPLPDVILVLRERLFSSSSWCLGGVVQNQGFGFKAMWFRGELLGEGFQVDWASRVRRLNLFGSTNITLSSSLNCRDAAVQSSRVGWFTGLRYLCLEIPVVSPTLGGSYGAARAVCFSVSRFGRSSGISW</sequence>
<dbReference type="EMBL" id="QGKV02000299">
    <property type="protein sequence ID" value="KAF3592160.1"/>
    <property type="molecule type" value="Genomic_DNA"/>
</dbReference>